<evidence type="ECO:0000313" key="1">
    <source>
        <dbReference type="EMBL" id="MBA6157391.1"/>
    </source>
</evidence>
<protein>
    <submittedName>
        <fullName evidence="1">SprB repeat-containing protein</fullName>
    </submittedName>
</protein>
<organism evidence="1 2">
    <name type="scientific">Tenacibaculum pelagium</name>
    <dbReference type="NCBI Taxonomy" id="2759527"/>
    <lineage>
        <taxon>Bacteria</taxon>
        <taxon>Pseudomonadati</taxon>
        <taxon>Bacteroidota</taxon>
        <taxon>Flavobacteriia</taxon>
        <taxon>Flavobacteriales</taxon>
        <taxon>Flavobacteriaceae</taxon>
        <taxon>Tenacibaculum</taxon>
    </lineage>
</organism>
<accession>A0A839AUW1</accession>
<dbReference type="AlphaFoldDB" id="A0A839AUW1"/>
<dbReference type="Gene3D" id="2.60.40.740">
    <property type="match status" value="2"/>
</dbReference>
<gene>
    <name evidence="1" type="ORF">H3Z83_12810</name>
</gene>
<feature type="non-terminal residue" evidence="1">
    <location>
        <position position="1"/>
    </location>
</feature>
<proteinExistence type="predicted"/>
<comment type="caution">
    <text evidence="1">The sequence shown here is derived from an EMBL/GenBank/DDBJ whole genome shotgun (WGS) entry which is preliminary data.</text>
</comment>
<dbReference type="EMBL" id="JACGLS010000011">
    <property type="protein sequence ID" value="MBA6157391.1"/>
    <property type="molecule type" value="Genomic_DNA"/>
</dbReference>
<dbReference type="InterPro" id="IPR025667">
    <property type="entry name" value="SprB_repeat"/>
</dbReference>
<dbReference type="RefSeq" id="WP_182125893.1">
    <property type="nucleotide sequence ID" value="NZ_JACGLS010000011.1"/>
</dbReference>
<reference evidence="1 2" key="1">
    <citation type="submission" date="2020-07" db="EMBL/GenBank/DDBJ databases">
        <title>Bacterium isolated from marine sediment.</title>
        <authorList>
            <person name="Shang D."/>
            <person name="Du Z.-J."/>
        </authorList>
    </citation>
    <scope>NUCLEOTIDE SEQUENCE [LARGE SCALE GENOMIC DNA]</scope>
    <source>
        <strain evidence="1 2">S7007</strain>
    </source>
</reference>
<dbReference type="Proteomes" id="UP000563906">
    <property type="component" value="Unassembled WGS sequence"/>
</dbReference>
<name>A0A839AUW1_9FLAO</name>
<sequence>SIVLTVIGGVEPYSYSWKHSSASTQALTGLSLGDYEVTVRDENGCETSKSVKITQPILYGITKVKLVRPSNDTTNDGSMEVIITGGYPPYEYHWKNELGESIKKETNSNSIQSKIEGLTEGVYTIEITDNKNCIIKETYNLANPGELLVSVTQLQEITCYNASNAILDVIAVGGIGGNNYVWYDANTKDAVGTEKKLVGVPAGDYYVIVSNAEGIEEQSAIFNVNQPEEIRLQINETHLSCYEANNGSVNIEIEGGSGEYEFRYRNKLGFNNWISVLGSTTKIENLSEGKYTIQLKDSNNCFAINSTTGTIDFEIEIMQPAILELVSDLVNDAKGYGLSNGSIETEFKGGTLPYTYQWTDSTGKILSETSNTISGLIAGTYSLIIRDSKDCSLSFVYEVEQPDELEVSIEEKSIISCQGSNDGVLQAKPIGGVLPYKYEWYKEGSTVLLGDESELASLENGVYYVKIIDANNNKVSSSRYTLTEPELLELFLESDYVLCGTGNDWTIESIVKGGTAPYTYLWSTGTNTVSLQGVKAGSYMLTVVDANGC</sequence>
<feature type="non-terminal residue" evidence="1">
    <location>
        <position position="549"/>
    </location>
</feature>
<keyword evidence="2" id="KW-1185">Reference proteome</keyword>
<evidence type="ECO:0000313" key="2">
    <source>
        <dbReference type="Proteomes" id="UP000563906"/>
    </source>
</evidence>
<dbReference type="Pfam" id="PF13573">
    <property type="entry name" value="SprB"/>
    <property type="match status" value="3"/>
</dbReference>